<organism evidence="1 2">
    <name type="scientific">Pseudolycoriella hygida</name>
    <dbReference type="NCBI Taxonomy" id="35572"/>
    <lineage>
        <taxon>Eukaryota</taxon>
        <taxon>Metazoa</taxon>
        <taxon>Ecdysozoa</taxon>
        <taxon>Arthropoda</taxon>
        <taxon>Hexapoda</taxon>
        <taxon>Insecta</taxon>
        <taxon>Pterygota</taxon>
        <taxon>Neoptera</taxon>
        <taxon>Endopterygota</taxon>
        <taxon>Diptera</taxon>
        <taxon>Nematocera</taxon>
        <taxon>Sciaroidea</taxon>
        <taxon>Sciaridae</taxon>
        <taxon>Pseudolycoriella</taxon>
    </lineage>
</organism>
<reference evidence="1" key="1">
    <citation type="submission" date="2022-07" db="EMBL/GenBank/DDBJ databases">
        <authorList>
            <person name="Trinca V."/>
            <person name="Uliana J.V.C."/>
            <person name="Torres T.T."/>
            <person name="Ward R.J."/>
            <person name="Monesi N."/>
        </authorList>
    </citation>
    <scope>NUCLEOTIDE SEQUENCE</scope>
    <source>
        <strain evidence="1">HSMRA1968</strain>
        <tissue evidence="1">Whole embryos</tissue>
    </source>
</reference>
<name>A0A9Q0S3Y1_9DIPT</name>
<dbReference type="AlphaFoldDB" id="A0A9Q0S3Y1"/>
<dbReference type="Proteomes" id="UP001151699">
    <property type="component" value="Chromosome B"/>
</dbReference>
<sequence length="38" mass="4398">MSLLGRSDNYSGFFLNFNQDCTENIEVVTERETNLLNI</sequence>
<evidence type="ECO:0000313" key="1">
    <source>
        <dbReference type="EMBL" id="KAJ6643078.1"/>
    </source>
</evidence>
<accession>A0A9Q0S3Y1</accession>
<dbReference type="EMBL" id="WJQU01000002">
    <property type="protein sequence ID" value="KAJ6643078.1"/>
    <property type="molecule type" value="Genomic_DNA"/>
</dbReference>
<comment type="caution">
    <text evidence="1">The sequence shown here is derived from an EMBL/GenBank/DDBJ whole genome shotgun (WGS) entry which is preliminary data.</text>
</comment>
<keyword evidence="2" id="KW-1185">Reference proteome</keyword>
<evidence type="ECO:0000313" key="2">
    <source>
        <dbReference type="Proteomes" id="UP001151699"/>
    </source>
</evidence>
<gene>
    <name evidence="1" type="ORF">Bhyg_08034</name>
</gene>
<protein>
    <submittedName>
        <fullName evidence="1">Uncharacterized protein</fullName>
    </submittedName>
</protein>
<proteinExistence type="predicted"/>